<dbReference type="PANTHER" id="PTHR36174:SF1">
    <property type="entry name" value="LIPID II:GLYCINE GLYCYLTRANSFERASE"/>
    <property type="match status" value="1"/>
</dbReference>
<reference evidence="3" key="1">
    <citation type="submission" date="2017-05" db="EMBL/GenBank/DDBJ databases">
        <authorList>
            <person name="Rodrigo-Torres L."/>
            <person name="Arahal R. D."/>
            <person name="Lucena T."/>
        </authorList>
    </citation>
    <scope>NUCLEOTIDE SEQUENCE [LARGE SCALE GENOMIC DNA]</scope>
    <source>
        <strain evidence="3">CECT 8649</strain>
    </source>
</reference>
<gene>
    <name evidence="2" type="ORF">TRP8649_02706</name>
</gene>
<organism evidence="2 3">
    <name type="scientific">Pelagimonas phthalicica</name>
    <dbReference type="NCBI Taxonomy" id="1037362"/>
    <lineage>
        <taxon>Bacteria</taxon>
        <taxon>Pseudomonadati</taxon>
        <taxon>Pseudomonadota</taxon>
        <taxon>Alphaproteobacteria</taxon>
        <taxon>Rhodobacterales</taxon>
        <taxon>Roseobacteraceae</taxon>
        <taxon>Pelagimonas</taxon>
    </lineage>
</organism>
<evidence type="ECO:0000259" key="1">
    <source>
        <dbReference type="Pfam" id="PF13480"/>
    </source>
</evidence>
<dbReference type="SUPFAM" id="SSF55729">
    <property type="entry name" value="Acyl-CoA N-acyltransferases (Nat)"/>
    <property type="match status" value="1"/>
</dbReference>
<dbReference type="AlphaFoldDB" id="A0A238JCZ0"/>
<keyword evidence="3" id="KW-1185">Reference proteome</keyword>
<dbReference type="Pfam" id="PF13480">
    <property type="entry name" value="Acetyltransf_6"/>
    <property type="match status" value="1"/>
</dbReference>
<dbReference type="Proteomes" id="UP000225972">
    <property type="component" value="Unassembled WGS sequence"/>
</dbReference>
<accession>A0A238JCZ0</accession>
<sequence>MVSRGPVAASDADRQTWLERWQNWHDGRPLLLNAEGMEASDLRRAGFWPLMTPATLAMLPLGSEPEMRAGLKQKWRNRLNRAESERIKVTRHVLSRGHWLLRAELEQARTKGYRGLPPAFSAAFSTANPGRAVVFEARHRNTPIAAALILRHGLMATWQMGHSNETGRKLNAMNLLLWRAMVYLSQNGHQELDLGILNRDDARGLTHFKLGTGAEARAQSGTWLHQGALAPLAKRLPLGLAA</sequence>
<protein>
    <submittedName>
        <fullName evidence="2">FemAB family protein</fullName>
    </submittedName>
</protein>
<dbReference type="InterPro" id="IPR038740">
    <property type="entry name" value="BioF2-like_GNAT_dom"/>
</dbReference>
<dbReference type="InterPro" id="IPR016181">
    <property type="entry name" value="Acyl_CoA_acyltransferase"/>
</dbReference>
<dbReference type="InterPro" id="IPR050644">
    <property type="entry name" value="PG_Glycine_Bridge_Synth"/>
</dbReference>
<name>A0A238JCZ0_9RHOB</name>
<proteinExistence type="predicted"/>
<evidence type="ECO:0000313" key="3">
    <source>
        <dbReference type="Proteomes" id="UP000225972"/>
    </source>
</evidence>
<dbReference type="EMBL" id="FXXP01000002">
    <property type="protein sequence ID" value="SMX28581.1"/>
    <property type="molecule type" value="Genomic_DNA"/>
</dbReference>
<dbReference type="RefSeq" id="WP_235871925.1">
    <property type="nucleotide sequence ID" value="NZ_FXXP01000002.1"/>
</dbReference>
<dbReference type="Gene3D" id="3.40.630.30">
    <property type="match status" value="1"/>
</dbReference>
<dbReference type="PANTHER" id="PTHR36174">
    <property type="entry name" value="LIPID II:GLYCINE GLYCYLTRANSFERASE"/>
    <property type="match status" value="1"/>
</dbReference>
<evidence type="ECO:0000313" key="2">
    <source>
        <dbReference type="EMBL" id="SMX28581.1"/>
    </source>
</evidence>
<feature type="domain" description="BioF2-like acetyltransferase" evidence="1">
    <location>
        <begin position="81"/>
        <end position="196"/>
    </location>
</feature>